<protein>
    <recommendedName>
        <fullName evidence="1">N-acetyltransferase domain-containing protein</fullName>
    </recommendedName>
</protein>
<evidence type="ECO:0000313" key="2">
    <source>
        <dbReference type="EMBL" id="EHL03901.1"/>
    </source>
</evidence>
<gene>
    <name evidence="2" type="ORF">HMPREF0322_05393</name>
</gene>
<dbReference type="Gene3D" id="3.40.630.30">
    <property type="match status" value="1"/>
</dbReference>
<dbReference type="SUPFAM" id="SSF55729">
    <property type="entry name" value="Acyl-CoA N-acyltransferases (Nat)"/>
    <property type="match status" value="1"/>
</dbReference>
<organism evidence="2 3">
    <name type="scientific">Desulfitobacterium hafniense DP7</name>
    <dbReference type="NCBI Taxonomy" id="537010"/>
    <lineage>
        <taxon>Bacteria</taxon>
        <taxon>Bacillati</taxon>
        <taxon>Bacillota</taxon>
        <taxon>Clostridia</taxon>
        <taxon>Eubacteriales</taxon>
        <taxon>Desulfitobacteriaceae</taxon>
        <taxon>Desulfitobacterium</taxon>
    </lineage>
</organism>
<reference evidence="2 3" key="1">
    <citation type="submission" date="2011-08" db="EMBL/GenBank/DDBJ databases">
        <authorList>
            <person name="Weinstock G."/>
            <person name="Sodergren E."/>
            <person name="Clifton S."/>
            <person name="Fulton L."/>
            <person name="Fulton B."/>
            <person name="Courtney L."/>
            <person name="Fronick C."/>
            <person name="Harrison M."/>
            <person name="Strong C."/>
            <person name="Farmer C."/>
            <person name="Delahaunty K."/>
            <person name="Markovic C."/>
            <person name="Hall O."/>
            <person name="Minx P."/>
            <person name="Tomlinson C."/>
            <person name="Mitreva M."/>
            <person name="Hou S."/>
            <person name="Chen J."/>
            <person name="Wollam A."/>
            <person name="Pepin K.H."/>
            <person name="Johnson M."/>
            <person name="Bhonagiri V."/>
            <person name="Zhang X."/>
            <person name="Suruliraj S."/>
            <person name="Warren W."/>
            <person name="Chinwalla A."/>
            <person name="Mardis E.R."/>
            <person name="Wilson R.K."/>
        </authorList>
    </citation>
    <scope>NUCLEOTIDE SEQUENCE [LARGE SCALE GENOMIC DNA]</scope>
    <source>
        <strain evidence="2 3">DP7</strain>
    </source>
</reference>
<comment type="caution">
    <text evidence="2">The sequence shown here is derived from an EMBL/GenBank/DDBJ whole genome shotgun (WGS) entry which is preliminary data.</text>
</comment>
<dbReference type="InterPro" id="IPR000182">
    <property type="entry name" value="GNAT_dom"/>
</dbReference>
<dbReference type="GO" id="GO:0016747">
    <property type="term" value="F:acyltransferase activity, transferring groups other than amino-acyl groups"/>
    <property type="evidence" value="ECO:0007669"/>
    <property type="project" value="InterPro"/>
</dbReference>
<sequence>MQELIILTIFLPIQSARLTLRGFKEEDLNEMHYYLSYSEVLHFMMQDATTEEGSNAYINRFLQFQKDNPRIFVRFAIIEKLSNCLIGECGLNMPNIQHKEGSLCTGLIKNIGEKDMLLK</sequence>
<dbReference type="InterPro" id="IPR016181">
    <property type="entry name" value="Acyl_CoA_acyltransferase"/>
</dbReference>
<proteinExistence type="predicted"/>
<name>G9XWM6_DESHA</name>
<feature type="domain" description="N-acetyltransferase" evidence="1">
    <location>
        <begin position="17"/>
        <end position="98"/>
    </location>
</feature>
<dbReference type="HOGENOM" id="CLU_2057583_0_0_9"/>
<dbReference type="Pfam" id="PF13302">
    <property type="entry name" value="Acetyltransf_3"/>
    <property type="match status" value="1"/>
</dbReference>
<evidence type="ECO:0000313" key="3">
    <source>
        <dbReference type="Proteomes" id="UP000004416"/>
    </source>
</evidence>
<dbReference type="AlphaFoldDB" id="G9XWM6"/>
<evidence type="ECO:0000259" key="1">
    <source>
        <dbReference type="Pfam" id="PF13302"/>
    </source>
</evidence>
<dbReference type="EMBL" id="AFZX01000141">
    <property type="protein sequence ID" value="EHL03901.1"/>
    <property type="molecule type" value="Genomic_DNA"/>
</dbReference>
<accession>G9XWM6</accession>
<dbReference type="Proteomes" id="UP000004416">
    <property type="component" value="Unassembled WGS sequence"/>
</dbReference>